<dbReference type="InterPro" id="IPR051158">
    <property type="entry name" value="Metallophosphoesterase_sf"/>
</dbReference>
<evidence type="ECO:0000256" key="2">
    <source>
        <dbReference type="ARBA" id="ARBA00022801"/>
    </source>
</evidence>
<dbReference type="Proteomes" id="UP000324479">
    <property type="component" value="Unassembled WGS sequence"/>
</dbReference>
<dbReference type="InterPro" id="IPR004843">
    <property type="entry name" value="Calcineurin-like_PHP"/>
</dbReference>
<protein>
    <submittedName>
        <fullName evidence="4">Metallophosphoesterase</fullName>
    </submittedName>
</protein>
<keyword evidence="5" id="KW-1185">Reference proteome</keyword>
<evidence type="ECO:0000256" key="1">
    <source>
        <dbReference type="ARBA" id="ARBA00022723"/>
    </source>
</evidence>
<dbReference type="GO" id="GO:0016020">
    <property type="term" value="C:membrane"/>
    <property type="evidence" value="ECO:0007669"/>
    <property type="project" value="GOC"/>
</dbReference>
<gene>
    <name evidence="4" type="ORF">FYK55_01125</name>
</gene>
<dbReference type="InterPro" id="IPR029052">
    <property type="entry name" value="Metallo-depent_PP-like"/>
</dbReference>
<keyword evidence="2" id="KW-0378">Hydrolase</keyword>
<dbReference type="GO" id="GO:0009245">
    <property type="term" value="P:lipid A biosynthetic process"/>
    <property type="evidence" value="ECO:0007669"/>
    <property type="project" value="TreeGrafter"/>
</dbReference>
<dbReference type="SUPFAM" id="SSF56300">
    <property type="entry name" value="Metallo-dependent phosphatases"/>
    <property type="match status" value="1"/>
</dbReference>
<proteinExistence type="predicted"/>
<sequence length="264" mass="29661">MRLVWTTDLHLNHVRMTAWDRWAEEVLSSNPDAILITGDISEADDVIFQLHRMAESFPVQIFFVLGNHDFYASSIAATRQRVVSAVRDTASLVYLTDCRPVPLGDGSYLVGEDGWGDGTEGDYLNSPVRLNDFRLIAEFQNSDPSDWPSLMKREGAQSADRLSVKLDALPDDAKHILVATHVPPFREACWYEGQTTDDAWAPFFVCGQIGRVLRQFAQRHPERELTVLCGHTHHGGTAQIEPNLRVHTGAAEYGCPRIERVMQC</sequence>
<name>A0A5M6DLP6_9BACT</name>
<evidence type="ECO:0000313" key="4">
    <source>
        <dbReference type="EMBL" id="KAA5547050.1"/>
    </source>
</evidence>
<comment type="caution">
    <text evidence="4">The sequence shown here is derived from an EMBL/GenBank/DDBJ whole genome shotgun (WGS) entry which is preliminary data.</text>
</comment>
<dbReference type="RefSeq" id="WP_150074157.1">
    <property type="nucleotide sequence ID" value="NZ_VWOX01000001.1"/>
</dbReference>
<feature type="domain" description="Calcineurin-like phosphoesterase" evidence="3">
    <location>
        <begin position="1"/>
        <end position="234"/>
    </location>
</feature>
<dbReference type="PANTHER" id="PTHR31302:SF31">
    <property type="entry name" value="PHOSPHODIESTERASE YAEI"/>
    <property type="match status" value="1"/>
</dbReference>
<accession>A0A5M6DLP6</accession>
<dbReference type="GO" id="GO:0046872">
    <property type="term" value="F:metal ion binding"/>
    <property type="evidence" value="ECO:0007669"/>
    <property type="project" value="UniProtKB-KW"/>
</dbReference>
<dbReference type="Pfam" id="PF00149">
    <property type="entry name" value="Metallophos"/>
    <property type="match status" value="1"/>
</dbReference>
<keyword evidence="1" id="KW-0479">Metal-binding</keyword>
<dbReference type="Gene3D" id="3.60.21.10">
    <property type="match status" value="1"/>
</dbReference>
<organism evidence="4 5">
    <name type="scientific">Roseiconus nitratireducens</name>
    <dbReference type="NCBI Taxonomy" id="2605748"/>
    <lineage>
        <taxon>Bacteria</taxon>
        <taxon>Pseudomonadati</taxon>
        <taxon>Planctomycetota</taxon>
        <taxon>Planctomycetia</taxon>
        <taxon>Pirellulales</taxon>
        <taxon>Pirellulaceae</taxon>
        <taxon>Roseiconus</taxon>
    </lineage>
</organism>
<dbReference type="AlphaFoldDB" id="A0A5M6DLP6"/>
<reference evidence="4 5" key="1">
    <citation type="submission" date="2019-08" db="EMBL/GenBank/DDBJ databases">
        <authorList>
            <person name="Dhanesh K."/>
            <person name="Kumar G."/>
            <person name="Sasikala C."/>
            <person name="Venkata Ramana C."/>
        </authorList>
    </citation>
    <scope>NUCLEOTIDE SEQUENCE [LARGE SCALE GENOMIC DNA]</scope>
    <source>
        <strain evidence="4 5">JC645</strain>
    </source>
</reference>
<evidence type="ECO:0000259" key="3">
    <source>
        <dbReference type="Pfam" id="PF00149"/>
    </source>
</evidence>
<dbReference type="PANTHER" id="PTHR31302">
    <property type="entry name" value="TRANSMEMBRANE PROTEIN WITH METALLOPHOSPHOESTERASE DOMAIN-RELATED"/>
    <property type="match status" value="1"/>
</dbReference>
<dbReference type="GO" id="GO:0008758">
    <property type="term" value="F:UDP-2,3-diacylglucosamine hydrolase activity"/>
    <property type="evidence" value="ECO:0007669"/>
    <property type="project" value="TreeGrafter"/>
</dbReference>
<dbReference type="EMBL" id="VWOX01000001">
    <property type="protein sequence ID" value="KAA5547050.1"/>
    <property type="molecule type" value="Genomic_DNA"/>
</dbReference>
<evidence type="ECO:0000313" key="5">
    <source>
        <dbReference type="Proteomes" id="UP000324479"/>
    </source>
</evidence>